<name>N0BK84_9EURY</name>
<dbReference type="eggNOG" id="arCOG04494">
    <property type="taxonomic scope" value="Archaea"/>
</dbReference>
<dbReference type="AlphaFoldDB" id="N0BK84"/>
<accession>N0BK84</accession>
<dbReference type="EMBL" id="CP005290">
    <property type="protein sequence ID" value="AGK60545.1"/>
    <property type="molecule type" value="Genomic_DNA"/>
</dbReference>
<dbReference type="KEGG" id="ast:Asulf_00522"/>
<keyword evidence="1" id="KW-1133">Transmembrane helix</keyword>
<dbReference type="OrthoDB" id="387383at2157"/>
<dbReference type="HOGENOM" id="CLU_1425027_0_0_2"/>
<dbReference type="RefSeq" id="WP_015590144.1">
    <property type="nucleotide sequence ID" value="NC_021169.1"/>
</dbReference>
<feature type="transmembrane region" description="Helical" evidence="1">
    <location>
        <begin position="56"/>
        <end position="73"/>
    </location>
</feature>
<feature type="transmembrane region" description="Helical" evidence="1">
    <location>
        <begin position="159"/>
        <end position="176"/>
    </location>
</feature>
<keyword evidence="1" id="KW-0472">Membrane</keyword>
<dbReference type="GeneID" id="15392166"/>
<sequence>MELRCPNCGTRLPWWWRIAEISYRRSGGYYNKCPSCRRWIKVKAEHKRLEKRLREIILFLALPLFIIADDAAKGGNLIKKFDLDFLMEINPELVYLAAFMIVFSVIWSDLKRAKYVVQLSKPSIEKKRLSLKFALALLTPMLVLVNLGILYIYIIYGEWRLLAMVAAVDILSIILIKKEMEQLKKLEMDL</sequence>
<feature type="transmembrane region" description="Helical" evidence="1">
    <location>
        <begin position="93"/>
        <end position="110"/>
    </location>
</feature>
<evidence type="ECO:0000313" key="3">
    <source>
        <dbReference type="Proteomes" id="UP000013307"/>
    </source>
</evidence>
<evidence type="ECO:0000313" key="2">
    <source>
        <dbReference type="EMBL" id="AGK60545.1"/>
    </source>
</evidence>
<keyword evidence="3" id="KW-1185">Reference proteome</keyword>
<proteinExistence type="predicted"/>
<organism evidence="2 3">
    <name type="scientific">Archaeoglobus sulfaticallidus PM70-1</name>
    <dbReference type="NCBI Taxonomy" id="387631"/>
    <lineage>
        <taxon>Archaea</taxon>
        <taxon>Methanobacteriati</taxon>
        <taxon>Methanobacteriota</taxon>
        <taxon>Archaeoglobi</taxon>
        <taxon>Archaeoglobales</taxon>
        <taxon>Archaeoglobaceae</taxon>
        <taxon>Archaeoglobus</taxon>
    </lineage>
</organism>
<gene>
    <name evidence="2" type="ORF">Asulf_00522</name>
</gene>
<evidence type="ECO:0000256" key="1">
    <source>
        <dbReference type="SAM" id="Phobius"/>
    </source>
</evidence>
<reference evidence="2 3" key="1">
    <citation type="journal article" date="2013" name="Genome Announc.">
        <title>Complete Genome Sequence of the Thermophilic and Facultatively Chemolithoautotrophic Sulfate Reducer Archaeoglobus sulfaticallidus Strain PM70-1T.</title>
        <authorList>
            <person name="Stokke R."/>
            <person name="Hocking W.P."/>
            <person name="Steinsbu B.O."/>
            <person name="Steen I.H."/>
        </authorList>
    </citation>
    <scope>NUCLEOTIDE SEQUENCE [LARGE SCALE GENOMIC DNA]</scope>
    <source>
        <strain evidence="2">PM70-1</strain>
    </source>
</reference>
<dbReference type="STRING" id="387631.Asulf_00522"/>
<dbReference type="Proteomes" id="UP000013307">
    <property type="component" value="Chromosome"/>
</dbReference>
<protein>
    <submittedName>
        <fullName evidence="2">Uncharacterized protein</fullName>
    </submittedName>
</protein>
<feature type="transmembrane region" description="Helical" evidence="1">
    <location>
        <begin position="131"/>
        <end position="153"/>
    </location>
</feature>
<keyword evidence="1" id="KW-0812">Transmembrane</keyword>